<gene>
    <name evidence="1" type="ORF">RBSH_04628</name>
</gene>
<sequence>MLGFEAPNNLAGSVGLSPGGVENLSFFQRSKNCVSGLNSHYSANSVSDTFTPT</sequence>
<evidence type="ECO:0000313" key="2">
    <source>
        <dbReference type="Proteomes" id="UP000007993"/>
    </source>
</evidence>
<reference evidence="1 2" key="1">
    <citation type="journal article" date="2013" name="Mar. Genomics">
        <title>Expression of sulfatases in Rhodopirellula baltica and the diversity of sulfatases in the genus Rhodopirellula.</title>
        <authorList>
            <person name="Wegner C.E."/>
            <person name="Richter-Heitmann T."/>
            <person name="Klindworth A."/>
            <person name="Klockow C."/>
            <person name="Richter M."/>
            <person name="Achstetter T."/>
            <person name="Glockner F.O."/>
            <person name="Harder J."/>
        </authorList>
    </citation>
    <scope>NUCLEOTIDE SEQUENCE [LARGE SCALE GENOMIC DNA]</scope>
    <source>
        <strain evidence="1 2">SH28</strain>
    </source>
</reference>
<accession>K5E2U3</accession>
<dbReference type="Proteomes" id="UP000007993">
    <property type="component" value="Unassembled WGS sequence"/>
</dbReference>
<organism evidence="1 2">
    <name type="scientific">Rhodopirellula baltica SH28</name>
    <dbReference type="NCBI Taxonomy" id="993517"/>
    <lineage>
        <taxon>Bacteria</taxon>
        <taxon>Pseudomonadati</taxon>
        <taxon>Planctomycetota</taxon>
        <taxon>Planctomycetia</taxon>
        <taxon>Pirellulales</taxon>
        <taxon>Pirellulaceae</taxon>
        <taxon>Rhodopirellula</taxon>
    </lineage>
</organism>
<name>K5E2U3_RHOBT</name>
<comment type="caution">
    <text evidence="1">The sequence shown here is derived from an EMBL/GenBank/DDBJ whole genome shotgun (WGS) entry which is preliminary data.</text>
</comment>
<dbReference type="EMBL" id="AMCW01000134">
    <property type="protein sequence ID" value="EKK00106.1"/>
    <property type="molecule type" value="Genomic_DNA"/>
</dbReference>
<protein>
    <submittedName>
        <fullName evidence="1">Uncharacterized protein</fullName>
    </submittedName>
</protein>
<dbReference type="PATRIC" id="fig|993517.3.peg.5028"/>
<proteinExistence type="predicted"/>
<dbReference type="AlphaFoldDB" id="K5E2U3"/>
<evidence type="ECO:0000313" key="1">
    <source>
        <dbReference type="EMBL" id="EKK00106.1"/>
    </source>
</evidence>